<evidence type="ECO:0000256" key="11">
    <source>
        <dbReference type="ARBA" id="ARBA00022989"/>
    </source>
</evidence>
<dbReference type="CDD" id="cd00082">
    <property type="entry name" value="HisKA"/>
    <property type="match status" value="1"/>
</dbReference>
<dbReference type="PANTHER" id="PTHR45528">
    <property type="entry name" value="SENSOR HISTIDINE KINASE CPXA"/>
    <property type="match status" value="1"/>
</dbReference>
<feature type="domain" description="Histidine kinase" evidence="15">
    <location>
        <begin position="262"/>
        <end position="478"/>
    </location>
</feature>
<dbReference type="SUPFAM" id="SSF47384">
    <property type="entry name" value="Homodimeric domain of signal transducing histidine kinase"/>
    <property type="match status" value="1"/>
</dbReference>
<feature type="transmembrane region" description="Helical" evidence="14">
    <location>
        <begin position="182"/>
        <end position="201"/>
    </location>
</feature>
<evidence type="ECO:0000256" key="12">
    <source>
        <dbReference type="ARBA" id="ARBA00023012"/>
    </source>
</evidence>
<keyword evidence="10" id="KW-0067">ATP-binding</keyword>
<comment type="catalytic activity">
    <reaction evidence="1">
        <text>ATP + protein L-histidine = ADP + protein N-phospho-L-histidine.</text>
        <dbReference type="EC" id="2.7.13.3"/>
    </reaction>
</comment>
<sequence length="483" mass="54238">MKTSRLGFTYIKSKLLVRLWSANMLLVIIGIAFLWTVQILLFEPNYINVTKESLLETVQETAAAIEEMAVDPDDLPKEPLLFLSKTIVGTLFLVDEDGEILAAFNNGQQLNIDGLSNEYNWLLSHAPTVLDGESLSAVEYFEKSSAILIGVPTTLFQRPAALLLSNTITQIEALQSLNRQQLFLFTIILTIFASTISFFLAQHFIRPIKTIKEAIIRLTNGELYSVPKLNRSDELGTLSESVADLSTELQRVDVLRKEVIANVSHELRSPLALITGYGEMVRDVSGSDERLRKEHMDLIISEAHRMSAMVDDIMDFSIMQAGYTQLKNEIWNTYEVVSSVVAYARGIANQYDITVDFEADRTNGNALFDRIKMEQVLRNLINNGINHTPKNERLLIKLTNTSAGTKVAVINPGKDIPPEQLELIWERYQRVQHQAGHKEGTGIGLAIVKTILTSHAFEYGAESKNGVTCFWFVVPRLEDHKVL</sequence>
<dbReference type="SUPFAM" id="SSF55874">
    <property type="entry name" value="ATPase domain of HSP90 chaperone/DNA topoisomerase II/histidine kinase"/>
    <property type="match status" value="1"/>
</dbReference>
<dbReference type="InterPro" id="IPR005467">
    <property type="entry name" value="His_kinase_dom"/>
</dbReference>
<evidence type="ECO:0000256" key="10">
    <source>
        <dbReference type="ARBA" id="ARBA00022840"/>
    </source>
</evidence>
<dbReference type="GO" id="GO:0005886">
    <property type="term" value="C:plasma membrane"/>
    <property type="evidence" value="ECO:0007669"/>
    <property type="project" value="UniProtKB-SubCell"/>
</dbReference>
<reference evidence="17 18" key="1">
    <citation type="submission" date="2018-08" db="EMBL/GenBank/DDBJ databases">
        <title>A genome reference for cultivated species of the human gut microbiota.</title>
        <authorList>
            <person name="Zou Y."/>
            <person name="Xue W."/>
            <person name="Luo G."/>
        </authorList>
    </citation>
    <scope>NUCLEOTIDE SEQUENCE [LARGE SCALE GENOMIC DNA]</scope>
    <source>
        <strain evidence="17 18">AF48-16</strain>
    </source>
</reference>
<evidence type="ECO:0000313" key="18">
    <source>
        <dbReference type="Proteomes" id="UP000286288"/>
    </source>
</evidence>
<evidence type="ECO:0000256" key="4">
    <source>
        <dbReference type="ARBA" id="ARBA00022475"/>
    </source>
</evidence>
<keyword evidence="8" id="KW-0547">Nucleotide-binding</keyword>
<dbReference type="InterPro" id="IPR050398">
    <property type="entry name" value="HssS/ArlS-like"/>
</dbReference>
<evidence type="ECO:0000256" key="5">
    <source>
        <dbReference type="ARBA" id="ARBA00022553"/>
    </source>
</evidence>
<dbReference type="AlphaFoldDB" id="A0A415EYF3"/>
<gene>
    <name evidence="17" type="ORF">DW084_01480</name>
</gene>
<evidence type="ECO:0000313" key="17">
    <source>
        <dbReference type="EMBL" id="RHK08355.1"/>
    </source>
</evidence>
<dbReference type="Gene3D" id="3.30.565.10">
    <property type="entry name" value="Histidine kinase-like ATPase, C-terminal domain"/>
    <property type="match status" value="1"/>
</dbReference>
<dbReference type="SMART" id="SM00388">
    <property type="entry name" value="HisKA"/>
    <property type="match status" value="1"/>
</dbReference>
<dbReference type="Pfam" id="PF00512">
    <property type="entry name" value="HisKA"/>
    <property type="match status" value="1"/>
</dbReference>
<comment type="subcellular location">
    <subcellularLocation>
        <location evidence="2">Cell membrane</location>
        <topology evidence="2">Multi-pass membrane protein</topology>
    </subcellularLocation>
</comment>
<evidence type="ECO:0000256" key="3">
    <source>
        <dbReference type="ARBA" id="ARBA00012438"/>
    </source>
</evidence>
<evidence type="ECO:0000256" key="2">
    <source>
        <dbReference type="ARBA" id="ARBA00004651"/>
    </source>
</evidence>
<keyword evidence="12" id="KW-0902">Two-component regulatory system</keyword>
<evidence type="ECO:0000256" key="14">
    <source>
        <dbReference type="SAM" id="Phobius"/>
    </source>
</evidence>
<dbReference type="PROSITE" id="PS50885">
    <property type="entry name" value="HAMP"/>
    <property type="match status" value="1"/>
</dbReference>
<dbReference type="GO" id="GO:0000155">
    <property type="term" value="F:phosphorelay sensor kinase activity"/>
    <property type="evidence" value="ECO:0007669"/>
    <property type="project" value="InterPro"/>
</dbReference>
<keyword evidence="4" id="KW-1003">Cell membrane</keyword>
<dbReference type="CDD" id="cd06225">
    <property type="entry name" value="HAMP"/>
    <property type="match status" value="1"/>
</dbReference>
<feature type="domain" description="HAMP" evidence="16">
    <location>
        <begin position="202"/>
        <end position="254"/>
    </location>
</feature>
<dbReference type="InterPro" id="IPR036097">
    <property type="entry name" value="HisK_dim/P_sf"/>
</dbReference>
<keyword evidence="11 14" id="KW-1133">Transmembrane helix</keyword>
<dbReference type="Gene3D" id="6.10.340.10">
    <property type="match status" value="1"/>
</dbReference>
<feature type="transmembrane region" description="Helical" evidence="14">
    <location>
        <begin position="20"/>
        <end position="42"/>
    </location>
</feature>
<keyword evidence="5" id="KW-0597">Phosphoprotein</keyword>
<name>A0A415EYF3_ENTCA</name>
<accession>A0A415EYF3</accession>
<protein>
    <recommendedName>
        <fullName evidence="3">histidine kinase</fullName>
        <ecNumber evidence="3">2.7.13.3</ecNumber>
    </recommendedName>
</protein>
<dbReference type="EC" id="2.7.13.3" evidence="3"/>
<evidence type="ECO:0000256" key="6">
    <source>
        <dbReference type="ARBA" id="ARBA00022679"/>
    </source>
</evidence>
<comment type="caution">
    <text evidence="17">The sequence shown here is derived from an EMBL/GenBank/DDBJ whole genome shotgun (WGS) entry which is preliminary data.</text>
</comment>
<dbReference type="Pfam" id="PF00672">
    <property type="entry name" value="HAMP"/>
    <property type="match status" value="1"/>
</dbReference>
<dbReference type="InterPro" id="IPR036890">
    <property type="entry name" value="HATPase_C_sf"/>
</dbReference>
<evidence type="ECO:0000256" key="7">
    <source>
        <dbReference type="ARBA" id="ARBA00022692"/>
    </source>
</evidence>
<dbReference type="Proteomes" id="UP000286288">
    <property type="component" value="Unassembled WGS sequence"/>
</dbReference>
<dbReference type="Gene3D" id="1.10.287.130">
    <property type="match status" value="1"/>
</dbReference>
<dbReference type="InterPro" id="IPR003661">
    <property type="entry name" value="HisK_dim/P_dom"/>
</dbReference>
<dbReference type="GO" id="GO:0005524">
    <property type="term" value="F:ATP binding"/>
    <property type="evidence" value="ECO:0007669"/>
    <property type="project" value="UniProtKB-KW"/>
</dbReference>
<evidence type="ECO:0000256" key="13">
    <source>
        <dbReference type="ARBA" id="ARBA00023136"/>
    </source>
</evidence>
<dbReference type="InterPro" id="IPR003594">
    <property type="entry name" value="HATPase_dom"/>
</dbReference>
<keyword evidence="6" id="KW-0808">Transferase</keyword>
<dbReference type="Pfam" id="PF02518">
    <property type="entry name" value="HATPase_c"/>
    <property type="match status" value="1"/>
</dbReference>
<evidence type="ECO:0000256" key="8">
    <source>
        <dbReference type="ARBA" id="ARBA00022741"/>
    </source>
</evidence>
<dbReference type="InterPro" id="IPR003660">
    <property type="entry name" value="HAMP_dom"/>
</dbReference>
<keyword evidence="7 14" id="KW-0812">Transmembrane</keyword>
<dbReference type="SMART" id="SM00387">
    <property type="entry name" value="HATPase_c"/>
    <property type="match status" value="1"/>
</dbReference>
<evidence type="ECO:0000256" key="9">
    <source>
        <dbReference type="ARBA" id="ARBA00022777"/>
    </source>
</evidence>
<proteinExistence type="predicted"/>
<organism evidence="17 18">
    <name type="scientific">Enterococcus casseliflavus</name>
    <name type="common">Enterococcus flavescens</name>
    <dbReference type="NCBI Taxonomy" id="37734"/>
    <lineage>
        <taxon>Bacteria</taxon>
        <taxon>Bacillati</taxon>
        <taxon>Bacillota</taxon>
        <taxon>Bacilli</taxon>
        <taxon>Lactobacillales</taxon>
        <taxon>Enterococcaceae</taxon>
        <taxon>Enterococcus</taxon>
    </lineage>
</organism>
<evidence type="ECO:0000256" key="1">
    <source>
        <dbReference type="ARBA" id="ARBA00000085"/>
    </source>
</evidence>
<evidence type="ECO:0000259" key="16">
    <source>
        <dbReference type="PROSITE" id="PS50885"/>
    </source>
</evidence>
<dbReference type="SMART" id="SM00304">
    <property type="entry name" value="HAMP"/>
    <property type="match status" value="1"/>
</dbReference>
<dbReference type="EMBL" id="QRMZ01000001">
    <property type="protein sequence ID" value="RHK08355.1"/>
    <property type="molecule type" value="Genomic_DNA"/>
</dbReference>
<keyword evidence="9 17" id="KW-0418">Kinase</keyword>
<dbReference type="PROSITE" id="PS50109">
    <property type="entry name" value="HIS_KIN"/>
    <property type="match status" value="1"/>
</dbReference>
<dbReference type="PANTHER" id="PTHR45528:SF1">
    <property type="entry name" value="SENSOR HISTIDINE KINASE CPXA"/>
    <property type="match status" value="1"/>
</dbReference>
<evidence type="ECO:0000259" key="15">
    <source>
        <dbReference type="PROSITE" id="PS50109"/>
    </source>
</evidence>
<keyword evidence="13 14" id="KW-0472">Membrane</keyword>